<keyword evidence="3" id="KW-1185">Reference proteome</keyword>
<proteinExistence type="predicted"/>
<dbReference type="PANTHER" id="PTHR11365">
    <property type="entry name" value="5-OXOPROLINASE RELATED"/>
    <property type="match status" value="1"/>
</dbReference>
<feature type="domain" description="Hydantoinase B/oxoprolinase" evidence="1">
    <location>
        <begin position="4"/>
        <end position="530"/>
    </location>
</feature>
<dbReference type="EMBL" id="MPTB01000022">
    <property type="protein sequence ID" value="OMD46021.1"/>
    <property type="molecule type" value="Genomic_DNA"/>
</dbReference>
<sequence length="659" mass="71837">MITDKVFLEIFNNRIQAAVEEMANVVLRTGFTAFVKETGDFGTYLLSPEGETFGSPLDTGYNLSLGIPAATAIQAIHHWKEGDIVICNDPYTTGGMVTHLPDIHLIKPYFHDGRIIAFGLCFVHSSDVGGKVPGSVSPSAYDIHMEGIRIAPVKLYEAGCMNEQVLRLLLDNSRIPEQNLGDLKALMAALNRGEQRLKELIGRYGAEQVEQGIENLLEYAELKARTIIQDIPDGSYDFWDYLEKGPGGYPIRLRCRMTITGTDIYLDFSGTDPQVRASFNIPTHNQQGHYMLVPALIRYFRTLDPAIPWNSGMVRMVRNYAPPASVLNPEPMAAVGARAATFIRVMDVITGALSQAQSSKVPAAGAGQACIVMMAMTDASDGKSKVGVIQPICGGSGARPMKDGIDGMDFAVGHLRNIPAETVEAEMPVLIERYGLRADSAGAGKFRGGSGIDLRVRILSPDTVMTARNMERMEFQPWGRLGGGVGKHGEAIFNEGRPDERNLGRIDELLLQPGDTVTFLSQGGGGYGDPYERDPAFVRNDVQKGLLSEDQAREQYGVVLNSNGKTIDEASTKLLRNGRSKNGEAFSFGEARTAFETVWTDKMQLAVNAALSSYPLALRDYLKRQTMAEAESRVAAGHPVSASAVPEIMEELRRGIGLR</sequence>
<dbReference type="InterPro" id="IPR045079">
    <property type="entry name" value="Oxoprolinase-like"/>
</dbReference>
<accession>A0ABX3H6P3</accession>
<dbReference type="Proteomes" id="UP000187412">
    <property type="component" value="Unassembled WGS sequence"/>
</dbReference>
<dbReference type="RefSeq" id="WP_076111880.1">
    <property type="nucleotide sequence ID" value="NZ_MPTB01000022.1"/>
</dbReference>
<reference evidence="2 3" key="1">
    <citation type="submission" date="2016-10" db="EMBL/GenBank/DDBJ databases">
        <title>Paenibacillus species isolates.</title>
        <authorList>
            <person name="Beno S.M."/>
        </authorList>
    </citation>
    <scope>NUCLEOTIDE SEQUENCE [LARGE SCALE GENOMIC DNA]</scope>
    <source>
        <strain evidence="2 3">FSL H7-0744</strain>
    </source>
</reference>
<dbReference type="InterPro" id="IPR003692">
    <property type="entry name" value="Hydantoinase_B"/>
</dbReference>
<evidence type="ECO:0000259" key="1">
    <source>
        <dbReference type="Pfam" id="PF02538"/>
    </source>
</evidence>
<comment type="caution">
    <text evidence="2">The sequence shown here is derived from an EMBL/GenBank/DDBJ whole genome shotgun (WGS) entry which is preliminary data.</text>
</comment>
<organism evidence="2 3">
    <name type="scientific">Paenibacillus borealis</name>
    <dbReference type="NCBI Taxonomy" id="160799"/>
    <lineage>
        <taxon>Bacteria</taxon>
        <taxon>Bacillati</taxon>
        <taxon>Bacillota</taxon>
        <taxon>Bacilli</taxon>
        <taxon>Bacillales</taxon>
        <taxon>Paenibacillaceae</taxon>
        <taxon>Paenibacillus</taxon>
    </lineage>
</organism>
<protein>
    <submittedName>
        <fullName evidence="2">Hydantoin utilization protein B</fullName>
    </submittedName>
</protein>
<gene>
    <name evidence="2" type="ORF">BSK56_17420</name>
</gene>
<dbReference type="Pfam" id="PF02538">
    <property type="entry name" value="Hydantoinase_B"/>
    <property type="match status" value="1"/>
</dbReference>
<evidence type="ECO:0000313" key="3">
    <source>
        <dbReference type="Proteomes" id="UP000187412"/>
    </source>
</evidence>
<evidence type="ECO:0000313" key="2">
    <source>
        <dbReference type="EMBL" id="OMD46021.1"/>
    </source>
</evidence>
<name>A0ABX3H6P3_PAEBO</name>
<dbReference type="PANTHER" id="PTHR11365:SF23">
    <property type="entry name" value="HYPOTHETICAL 5-OXOPROLINASE (EUROFUNG)-RELATED"/>
    <property type="match status" value="1"/>
</dbReference>